<keyword evidence="2" id="KW-1133">Transmembrane helix</keyword>
<dbReference type="EMBL" id="CAJVCH010570129">
    <property type="protein sequence ID" value="CAG7834144.1"/>
    <property type="molecule type" value="Genomic_DNA"/>
</dbReference>
<feature type="region of interest" description="Disordered" evidence="1">
    <location>
        <begin position="110"/>
        <end position="158"/>
    </location>
</feature>
<organism evidence="3 4">
    <name type="scientific">Allacma fusca</name>
    <dbReference type="NCBI Taxonomy" id="39272"/>
    <lineage>
        <taxon>Eukaryota</taxon>
        <taxon>Metazoa</taxon>
        <taxon>Ecdysozoa</taxon>
        <taxon>Arthropoda</taxon>
        <taxon>Hexapoda</taxon>
        <taxon>Collembola</taxon>
        <taxon>Symphypleona</taxon>
        <taxon>Sminthuridae</taxon>
        <taxon>Allacma</taxon>
    </lineage>
</organism>
<feature type="transmembrane region" description="Helical" evidence="2">
    <location>
        <begin position="41"/>
        <end position="63"/>
    </location>
</feature>
<evidence type="ECO:0000256" key="2">
    <source>
        <dbReference type="SAM" id="Phobius"/>
    </source>
</evidence>
<evidence type="ECO:0000313" key="4">
    <source>
        <dbReference type="Proteomes" id="UP000708208"/>
    </source>
</evidence>
<dbReference type="AlphaFoldDB" id="A0A8J2LJA4"/>
<feature type="compositionally biased region" description="Low complexity" evidence="1">
    <location>
        <begin position="110"/>
        <end position="119"/>
    </location>
</feature>
<keyword evidence="4" id="KW-1185">Reference proteome</keyword>
<evidence type="ECO:0000313" key="3">
    <source>
        <dbReference type="EMBL" id="CAG7834144.1"/>
    </source>
</evidence>
<accession>A0A8J2LJA4</accession>
<comment type="caution">
    <text evidence="3">The sequence shown here is derived from an EMBL/GenBank/DDBJ whole genome shotgun (WGS) entry which is preliminary data.</text>
</comment>
<feature type="compositionally biased region" description="Low complexity" evidence="1">
    <location>
        <begin position="134"/>
        <end position="145"/>
    </location>
</feature>
<protein>
    <submittedName>
        <fullName evidence="3">Uncharacterized protein</fullName>
    </submittedName>
</protein>
<keyword evidence="2" id="KW-0812">Transmembrane</keyword>
<dbReference type="Proteomes" id="UP000708208">
    <property type="component" value="Unassembled WGS sequence"/>
</dbReference>
<keyword evidence="2" id="KW-0472">Membrane</keyword>
<name>A0A8J2LJA4_9HEXA</name>
<sequence>MKLTITETPKYLPGLQAANDHVVVETHNRGPDNKFYRDFKFCIYLGIFVLTATLFGLAAYSWLQMTETVPATITSEAPQRTSGTFFTVPQSTTTALSKPPVSATTTIVTQRTTSGFRTTTSDEKTSSMLTLPHSSTTTQPRSSSSDVTPPDEEATTQSTGAWMTTEISSTFTIITASTSSVSSTNTAISTETETTNELVQTTPHVQITTIVAQTSVQLTTTEEQTTAESQPVPKPMDILLALVNTTSLYVVRSGWEGCKTNILPGNSYNLTSVLLYKKNSTTAFSASVLSSSKNPETSHQGPAFLILNHTFPDELSMYQDPITGWWPKLWEDSHWTNSTNVFTCK</sequence>
<proteinExistence type="predicted"/>
<reference evidence="3" key="1">
    <citation type="submission" date="2021-06" db="EMBL/GenBank/DDBJ databases">
        <authorList>
            <person name="Hodson N. C."/>
            <person name="Mongue J. A."/>
            <person name="Jaron S. K."/>
        </authorList>
    </citation>
    <scope>NUCLEOTIDE SEQUENCE</scope>
</reference>
<evidence type="ECO:0000256" key="1">
    <source>
        <dbReference type="SAM" id="MobiDB-lite"/>
    </source>
</evidence>
<gene>
    <name evidence="3" type="ORF">AFUS01_LOCUS43677</name>
</gene>